<accession>A0A9D3AWT0</accession>
<dbReference type="InterPro" id="IPR013249">
    <property type="entry name" value="RNA_pol_sigma70_r4_t2"/>
</dbReference>
<proteinExistence type="inferred from homology"/>
<dbReference type="EMBL" id="LSRS01000006">
    <property type="protein sequence ID" value="KAF1084207.1"/>
    <property type="molecule type" value="Genomic_DNA"/>
</dbReference>
<keyword evidence="2" id="KW-0805">Transcription regulation</keyword>
<keyword evidence="3" id="KW-0731">Sigma factor</keyword>
<dbReference type="Gene3D" id="1.10.10.10">
    <property type="entry name" value="Winged helix-like DNA-binding domain superfamily/Winged helix DNA-binding domain"/>
    <property type="match status" value="1"/>
</dbReference>
<dbReference type="Proteomes" id="UP000798488">
    <property type="component" value="Unassembled WGS sequence"/>
</dbReference>
<dbReference type="SUPFAM" id="SSF88946">
    <property type="entry name" value="Sigma2 domain of RNA polymerase sigma factors"/>
    <property type="match status" value="1"/>
</dbReference>
<dbReference type="PANTHER" id="PTHR43133:SF51">
    <property type="entry name" value="RNA POLYMERASE SIGMA FACTOR"/>
    <property type="match status" value="1"/>
</dbReference>
<organism evidence="7 8">
    <name type="scientific">Sporotomaculum syntrophicum</name>
    <dbReference type="NCBI Taxonomy" id="182264"/>
    <lineage>
        <taxon>Bacteria</taxon>
        <taxon>Bacillati</taxon>
        <taxon>Bacillota</taxon>
        <taxon>Clostridia</taxon>
        <taxon>Eubacteriales</taxon>
        <taxon>Desulfallaceae</taxon>
        <taxon>Sporotomaculum</taxon>
    </lineage>
</organism>
<comment type="caution">
    <text evidence="7">The sequence shown here is derived from an EMBL/GenBank/DDBJ whole genome shotgun (WGS) entry which is preliminary data.</text>
</comment>
<keyword evidence="4" id="KW-0804">Transcription</keyword>
<dbReference type="InterPro" id="IPR039425">
    <property type="entry name" value="RNA_pol_sigma-70-like"/>
</dbReference>
<evidence type="ECO:0000313" key="7">
    <source>
        <dbReference type="EMBL" id="KAF1084207.1"/>
    </source>
</evidence>
<feature type="domain" description="RNA polymerase sigma-70 region 2" evidence="5">
    <location>
        <begin position="23"/>
        <end position="87"/>
    </location>
</feature>
<evidence type="ECO:0000313" key="8">
    <source>
        <dbReference type="Proteomes" id="UP000798488"/>
    </source>
</evidence>
<dbReference type="InterPro" id="IPR007627">
    <property type="entry name" value="RNA_pol_sigma70_r2"/>
</dbReference>
<name>A0A9D3AWT0_9FIRM</name>
<dbReference type="NCBIfam" id="TIGR02937">
    <property type="entry name" value="sigma70-ECF"/>
    <property type="match status" value="1"/>
</dbReference>
<dbReference type="InterPro" id="IPR014284">
    <property type="entry name" value="RNA_pol_sigma-70_dom"/>
</dbReference>
<dbReference type="Gene3D" id="1.10.1740.10">
    <property type="match status" value="1"/>
</dbReference>
<evidence type="ECO:0000256" key="1">
    <source>
        <dbReference type="ARBA" id="ARBA00010641"/>
    </source>
</evidence>
<reference evidence="7" key="1">
    <citation type="submission" date="2016-02" db="EMBL/GenBank/DDBJ databases">
        <title>Draft Genome Sequence of Sporotomaculum syntrophicum Strain FB, a Syntrophic Benzoate Degrader.</title>
        <authorList>
            <person name="Nobu M.K."/>
            <person name="Narihiro T."/>
            <person name="Qiu Y.-L."/>
            <person name="Ohashi A."/>
            <person name="Liu W.-T."/>
            <person name="Yuji S."/>
        </authorList>
    </citation>
    <scope>NUCLEOTIDE SEQUENCE</scope>
    <source>
        <strain evidence="7">FB</strain>
    </source>
</reference>
<dbReference type="AlphaFoldDB" id="A0A9D3AWT0"/>
<dbReference type="GO" id="GO:0003677">
    <property type="term" value="F:DNA binding"/>
    <property type="evidence" value="ECO:0007669"/>
    <property type="project" value="InterPro"/>
</dbReference>
<evidence type="ECO:0000259" key="6">
    <source>
        <dbReference type="Pfam" id="PF08281"/>
    </source>
</evidence>
<feature type="domain" description="RNA polymerase sigma factor 70 region 4 type 2" evidence="6">
    <location>
        <begin position="120"/>
        <end position="171"/>
    </location>
</feature>
<comment type="similarity">
    <text evidence="1">Belongs to the sigma-70 factor family. ECF subfamily.</text>
</comment>
<evidence type="ECO:0000259" key="5">
    <source>
        <dbReference type="Pfam" id="PF04542"/>
    </source>
</evidence>
<sequence>MTKTETLVSKIKNGDMQTLRIVYELFYKPVYQAAYYVIKDPSLAEDVVHESFLKMKYKIDQLQDSSKLEAWLCRIATNIARDLIRRRLRNTFYMETRNVYPNSQPLSPETSLLQEEDKIMIKQKINCLSPSYRQILYLKYYREMSCEEISTALNLPVGTVKSRLFNARQKIRKLIELENESIAIN</sequence>
<dbReference type="CDD" id="cd06171">
    <property type="entry name" value="Sigma70_r4"/>
    <property type="match status" value="1"/>
</dbReference>
<dbReference type="GO" id="GO:0006352">
    <property type="term" value="P:DNA-templated transcription initiation"/>
    <property type="evidence" value="ECO:0007669"/>
    <property type="project" value="InterPro"/>
</dbReference>
<dbReference type="InterPro" id="IPR013324">
    <property type="entry name" value="RNA_pol_sigma_r3/r4-like"/>
</dbReference>
<dbReference type="RefSeq" id="WP_243153047.1">
    <property type="nucleotide sequence ID" value="NZ_LSRS01000006.1"/>
</dbReference>
<protein>
    <submittedName>
        <fullName evidence="7">ECF RNA polymerase sigma factor SigW</fullName>
    </submittedName>
</protein>
<evidence type="ECO:0000256" key="3">
    <source>
        <dbReference type="ARBA" id="ARBA00023082"/>
    </source>
</evidence>
<dbReference type="SUPFAM" id="SSF88659">
    <property type="entry name" value="Sigma3 and sigma4 domains of RNA polymerase sigma factors"/>
    <property type="match status" value="1"/>
</dbReference>
<evidence type="ECO:0000256" key="2">
    <source>
        <dbReference type="ARBA" id="ARBA00023015"/>
    </source>
</evidence>
<keyword evidence="8" id="KW-1185">Reference proteome</keyword>
<dbReference type="Pfam" id="PF08281">
    <property type="entry name" value="Sigma70_r4_2"/>
    <property type="match status" value="1"/>
</dbReference>
<dbReference type="InterPro" id="IPR013325">
    <property type="entry name" value="RNA_pol_sigma_r2"/>
</dbReference>
<gene>
    <name evidence="7" type="primary">sigW_2</name>
    <name evidence="7" type="ORF">SPSYN_02611</name>
</gene>
<dbReference type="PANTHER" id="PTHR43133">
    <property type="entry name" value="RNA POLYMERASE ECF-TYPE SIGMA FACTO"/>
    <property type="match status" value="1"/>
</dbReference>
<evidence type="ECO:0000256" key="4">
    <source>
        <dbReference type="ARBA" id="ARBA00023163"/>
    </source>
</evidence>
<dbReference type="Pfam" id="PF04542">
    <property type="entry name" value="Sigma70_r2"/>
    <property type="match status" value="1"/>
</dbReference>
<dbReference type="InterPro" id="IPR036388">
    <property type="entry name" value="WH-like_DNA-bd_sf"/>
</dbReference>
<dbReference type="GO" id="GO:0016987">
    <property type="term" value="F:sigma factor activity"/>
    <property type="evidence" value="ECO:0007669"/>
    <property type="project" value="UniProtKB-KW"/>
</dbReference>